<feature type="binding site" evidence="3">
    <location>
        <position position="83"/>
    </location>
    <ligand>
        <name>Zn(2+)</name>
        <dbReference type="ChEBI" id="CHEBI:29105"/>
    </ligand>
</feature>
<evidence type="ECO:0000256" key="1">
    <source>
        <dbReference type="ARBA" id="ARBA00022723"/>
    </source>
</evidence>
<evidence type="ECO:0000256" key="3">
    <source>
        <dbReference type="PIRSR" id="PIRSR602124-2"/>
    </source>
</evidence>
<reference evidence="6 7" key="1">
    <citation type="journal article" date="2018" name="Nat. Microbiol.">
        <title>Leveraging single-cell genomics to expand the fungal tree of life.</title>
        <authorList>
            <person name="Ahrendt S.R."/>
            <person name="Quandt C.A."/>
            <person name="Ciobanu D."/>
            <person name="Clum A."/>
            <person name="Salamov A."/>
            <person name="Andreopoulos B."/>
            <person name="Cheng J.F."/>
            <person name="Woyke T."/>
            <person name="Pelin A."/>
            <person name="Henrissat B."/>
            <person name="Reynolds N.K."/>
            <person name="Benny G.L."/>
            <person name="Smith M.E."/>
            <person name="James T.Y."/>
            <person name="Grigoriev I.V."/>
        </authorList>
    </citation>
    <scope>NUCLEOTIDE SEQUENCE [LARGE SCALE GENOMIC DNA]</scope>
    <source>
        <strain evidence="6 7">ATCC 52028</strain>
    </source>
</reference>
<proteinExistence type="predicted"/>
<protein>
    <submittedName>
        <fullName evidence="4">Rubredoxin-like protein</fullName>
    </submittedName>
</protein>
<feature type="binding site" evidence="3">
    <location>
        <position position="58"/>
    </location>
    <ligand>
        <name>Zn(2+)</name>
        <dbReference type="ChEBI" id="CHEBI:29105"/>
    </ligand>
</feature>
<dbReference type="PANTHER" id="PTHR10122">
    <property type="entry name" value="CYTOCHROME C OXIDASE SUBUNIT 5B, MITOCHONDRIAL"/>
    <property type="match status" value="1"/>
</dbReference>
<dbReference type="Proteomes" id="UP000274922">
    <property type="component" value="Unassembled WGS sequence"/>
</dbReference>
<dbReference type="GO" id="GO:0006123">
    <property type="term" value="P:mitochondrial electron transport, cytochrome c to oxygen"/>
    <property type="evidence" value="ECO:0007669"/>
    <property type="project" value="InterPro"/>
</dbReference>
<sequence length="101" mass="11620">QIATNWEIATGAERYEYLKKLSKEEPWEDLVPVVLTKPGTKEDPIVFKGVDPERYVGCTGFPAGSHEVVWLTVRPHRRGNDRCPHCGNHFRYELEADAHHH</sequence>
<dbReference type="Pfam" id="PF01215">
    <property type="entry name" value="COX5B"/>
    <property type="match status" value="1"/>
</dbReference>
<reference evidence="5" key="2">
    <citation type="submission" date="2018-04" db="EMBL/GenBank/DDBJ databases">
        <title>Leveraging single-cell genomics to expand the Fungal Tree of Life.</title>
        <authorList>
            <consortium name="DOE Joint Genome Institute"/>
            <person name="Ahrendt S.R."/>
            <person name="Quandt C.A."/>
            <person name="Ciobanu D."/>
            <person name="Clum A."/>
            <person name="Salamov A."/>
            <person name="Andreopoulos B."/>
            <person name="Cheng J.-F."/>
            <person name="Woyke T."/>
            <person name="Pelin A."/>
            <person name="Henrissat B."/>
            <person name="Benny G.L."/>
            <person name="Smith M.E."/>
            <person name="James T.Y."/>
            <person name="Grigoriev I.V."/>
        </authorList>
    </citation>
    <scope>NUCLEOTIDE SEQUENCE</scope>
    <source>
        <strain evidence="5">ATCC 52028</strain>
    </source>
</reference>
<evidence type="ECO:0000256" key="2">
    <source>
        <dbReference type="ARBA" id="ARBA00022833"/>
    </source>
</evidence>
<dbReference type="OrthoDB" id="10249250at2759"/>
<dbReference type="InterPro" id="IPR002124">
    <property type="entry name" value="Cyt_c_oxidase_su5b"/>
</dbReference>
<dbReference type="Gene3D" id="2.60.11.10">
    <property type="entry name" value="Cytochrome c oxidase, subunit Vb"/>
    <property type="match status" value="1"/>
</dbReference>
<dbReference type="EMBL" id="ML009210">
    <property type="protein sequence ID" value="RKO97625.1"/>
    <property type="molecule type" value="Genomic_DNA"/>
</dbReference>
<keyword evidence="7" id="KW-1185">Reference proteome</keyword>
<dbReference type="Proteomes" id="UP000268535">
    <property type="component" value="Unassembled WGS sequence"/>
</dbReference>
<dbReference type="GO" id="GO:0005740">
    <property type="term" value="C:mitochondrial envelope"/>
    <property type="evidence" value="ECO:0007669"/>
    <property type="project" value="InterPro"/>
</dbReference>
<dbReference type="PROSITE" id="PS51359">
    <property type="entry name" value="COX5B_2"/>
    <property type="match status" value="1"/>
</dbReference>
<dbReference type="GO" id="GO:0046872">
    <property type="term" value="F:metal ion binding"/>
    <property type="evidence" value="ECO:0007669"/>
    <property type="project" value="UniProtKB-KW"/>
</dbReference>
<accession>A0A4P9XD94</accession>
<feature type="binding site" evidence="3">
    <location>
        <position position="86"/>
    </location>
    <ligand>
        <name>Zn(2+)</name>
        <dbReference type="ChEBI" id="CHEBI:29105"/>
    </ligand>
</feature>
<gene>
    <name evidence="4" type="ORF">CAUPRSCDRAFT_6247</name>
    <name evidence="5" type="ORF">CXG81DRAFT_9495</name>
</gene>
<dbReference type="PANTHER" id="PTHR10122:SF0">
    <property type="entry name" value="CYTOCHROME C OXIDASE SUBUNIT 5B, ISOFORM A-RELATED"/>
    <property type="match status" value="1"/>
</dbReference>
<dbReference type="GO" id="GO:0045277">
    <property type="term" value="C:respiratory chain complex IV"/>
    <property type="evidence" value="ECO:0007669"/>
    <property type="project" value="InterPro"/>
</dbReference>
<evidence type="ECO:0000313" key="6">
    <source>
        <dbReference type="Proteomes" id="UP000268535"/>
    </source>
</evidence>
<evidence type="ECO:0000313" key="7">
    <source>
        <dbReference type="Proteomes" id="UP000274922"/>
    </source>
</evidence>
<feature type="non-terminal residue" evidence="5">
    <location>
        <position position="1"/>
    </location>
</feature>
<dbReference type="STRING" id="1555241.A0A4P9XD94"/>
<feature type="binding site" evidence="3">
    <location>
        <position position="66"/>
    </location>
    <ligand>
        <name>Zn(2+)</name>
        <dbReference type="ChEBI" id="CHEBI:29105"/>
    </ligand>
</feature>
<evidence type="ECO:0000313" key="5">
    <source>
        <dbReference type="EMBL" id="RKP03467.1"/>
    </source>
</evidence>
<dbReference type="SUPFAM" id="SSF57802">
    <property type="entry name" value="Rubredoxin-like"/>
    <property type="match status" value="1"/>
</dbReference>
<evidence type="ECO:0000313" key="4">
    <source>
        <dbReference type="EMBL" id="RKO97625.1"/>
    </source>
</evidence>
<dbReference type="EMBL" id="ML014122">
    <property type="protein sequence ID" value="RKP03467.1"/>
    <property type="molecule type" value="Genomic_DNA"/>
</dbReference>
<organism evidence="5 7">
    <name type="scientific">Caulochytrium protostelioides</name>
    <dbReference type="NCBI Taxonomy" id="1555241"/>
    <lineage>
        <taxon>Eukaryota</taxon>
        <taxon>Fungi</taxon>
        <taxon>Fungi incertae sedis</taxon>
        <taxon>Chytridiomycota</taxon>
        <taxon>Chytridiomycota incertae sedis</taxon>
        <taxon>Chytridiomycetes</taxon>
        <taxon>Caulochytriales</taxon>
        <taxon>Caulochytriaceae</taxon>
        <taxon>Caulochytrium</taxon>
    </lineage>
</organism>
<reference evidence="4" key="3">
    <citation type="submission" date="2018-08" db="EMBL/GenBank/DDBJ databases">
        <title>Leveraging single-cell genomics to expand the Fungal Tree of Life.</title>
        <authorList>
            <consortium name="DOE Joint Genome Institute"/>
            <person name="Ahrendt S.R."/>
            <person name="Quandt C.A."/>
            <person name="Ciobanu D."/>
            <person name="Clum A."/>
            <person name="Salamov A."/>
            <person name="Andreopoulos B."/>
            <person name="Cheng J.-F."/>
            <person name="Woyke T."/>
            <person name="Pelin A."/>
            <person name="Henrissat B."/>
            <person name="Reynolds N."/>
            <person name="Benny G.L."/>
            <person name="Smith M.E."/>
            <person name="James T.Y."/>
            <person name="Grigoriev I.V."/>
        </authorList>
    </citation>
    <scope>NUCLEOTIDE SEQUENCE</scope>
    <source>
        <strain evidence="4">ATCC 52028</strain>
    </source>
</reference>
<dbReference type="InterPro" id="IPR036972">
    <property type="entry name" value="Cyt_c_oxidase_su5b_sf"/>
</dbReference>
<dbReference type="AlphaFoldDB" id="A0A4P9XD94"/>
<keyword evidence="1 3" id="KW-0479">Metal-binding</keyword>
<keyword evidence="2 3" id="KW-0862">Zinc</keyword>
<name>A0A4P9XD94_9FUNG</name>